<evidence type="ECO:0000256" key="9">
    <source>
        <dbReference type="ARBA" id="ARBA00022968"/>
    </source>
</evidence>
<dbReference type="EMBL" id="MNUY01000046">
    <property type="protein sequence ID" value="OIO13933.1"/>
    <property type="molecule type" value="Genomic_DNA"/>
</dbReference>
<evidence type="ECO:0000256" key="11">
    <source>
        <dbReference type="ARBA" id="ARBA00023136"/>
    </source>
</evidence>
<evidence type="ECO:0000256" key="10">
    <source>
        <dbReference type="ARBA" id="ARBA00022989"/>
    </source>
</evidence>
<dbReference type="STRING" id="1805209.AUJ73_02885"/>
<keyword evidence="5" id="KW-0328">Glycosyltransferase</keyword>
<comment type="catalytic activity">
    <reaction evidence="12">
        <text>a di-trans,poly-cis-dolichyl phosphate + UDP-alpha-D-glucose = a di-trans,poly-cis-dolichyl beta-D-glucosyl phosphate + UDP</text>
        <dbReference type="Rhea" id="RHEA:15401"/>
        <dbReference type="Rhea" id="RHEA-COMP:19498"/>
        <dbReference type="Rhea" id="RHEA-COMP:19502"/>
        <dbReference type="ChEBI" id="CHEBI:57525"/>
        <dbReference type="ChEBI" id="CHEBI:57683"/>
        <dbReference type="ChEBI" id="CHEBI:58223"/>
        <dbReference type="ChEBI" id="CHEBI:58885"/>
        <dbReference type="EC" id="2.4.1.117"/>
    </reaction>
    <physiologicalReaction direction="left-to-right" evidence="12">
        <dbReference type="Rhea" id="RHEA:15402"/>
    </physiologicalReaction>
</comment>
<protein>
    <recommendedName>
        <fullName evidence="4">dolichyl-phosphate beta-glucosyltransferase</fullName>
        <ecNumber evidence="4">2.4.1.117</ecNumber>
    </recommendedName>
</protein>
<name>A0A1J4TTK3_9BACT</name>
<reference evidence="14 15" key="1">
    <citation type="journal article" date="2016" name="Environ. Microbiol.">
        <title>Genomic resolution of a cold subsurface aquifer community provides metabolic insights for novel microbes adapted to high CO concentrations.</title>
        <authorList>
            <person name="Probst A.J."/>
            <person name="Castelle C.J."/>
            <person name="Singh A."/>
            <person name="Brown C.T."/>
            <person name="Anantharaman K."/>
            <person name="Sharon I."/>
            <person name="Hug L.A."/>
            <person name="Burstein D."/>
            <person name="Emerson J.B."/>
            <person name="Thomas B.C."/>
            <person name="Banfield J.F."/>
        </authorList>
    </citation>
    <scope>NUCLEOTIDE SEQUENCE [LARGE SCALE GENOMIC DNA]</scope>
    <source>
        <strain evidence="14">CG1_02_37_22</strain>
    </source>
</reference>
<evidence type="ECO:0000313" key="14">
    <source>
        <dbReference type="EMBL" id="OIO13933.1"/>
    </source>
</evidence>
<dbReference type="GO" id="GO:0004581">
    <property type="term" value="F:dolichyl-phosphate beta-glucosyltransferase activity"/>
    <property type="evidence" value="ECO:0007669"/>
    <property type="project" value="UniProtKB-EC"/>
</dbReference>
<evidence type="ECO:0000256" key="8">
    <source>
        <dbReference type="ARBA" id="ARBA00022824"/>
    </source>
</evidence>
<comment type="similarity">
    <text evidence="3">Belongs to the glycosyltransferase 2 family.</text>
</comment>
<evidence type="ECO:0000313" key="15">
    <source>
        <dbReference type="Proteomes" id="UP000183120"/>
    </source>
</evidence>
<keyword evidence="11" id="KW-0472">Membrane</keyword>
<evidence type="ECO:0000256" key="5">
    <source>
        <dbReference type="ARBA" id="ARBA00022676"/>
    </source>
</evidence>
<evidence type="ECO:0000256" key="6">
    <source>
        <dbReference type="ARBA" id="ARBA00022679"/>
    </source>
</evidence>
<dbReference type="InterPro" id="IPR029044">
    <property type="entry name" value="Nucleotide-diphossugar_trans"/>
</dbReference>
<dbReference type="PANTHER" id="PTHR10859:SF91">
    <property type="entry name" value="DOLICHYL-PHOSPHATE BETA-GLUCOSYLTRANSFERASE"/>
    <property type="match status" value="1"/>
</dbReference>
<organism evidence="14 15">
    <name type="scientific">Candidatus Gottesmanbacteria bacterium CG1_02_37_22</name>
    <dbReference type="NCBI Taxonomy" id="1805209"/>
    <lineage>
        <taxon>Bacteria</taxon>
        <taxon>Candidatus Gottesmaniibacteriota</taxon>
    </lineage>
</organism>
<dbReference type="SUPFAM" id="SSF53448">
    <property type="entry name" value="Nucleotide-diphospho-sugar transferases"/>
    <property type="match status" value="1"/>
</dbReference>
<dbReference type="Gene3D" id="3.90.550.10">
    <property type="entry name" value="Spore Coat Polysaccharide Biosynthesis Protein SpsA, Chain A"/>
    <property type="match status" value="1"/>
</dbReference>
<sequence>MVIKKYSVEIVIPIYNEEVELTASIERLHSFLKKNFKDYEWNITIADNASTDASLVIAKSLTKRLTNVDFLHLPLKGRGRAVKEAWSKSKADFLVYMDVDLSTDLNCLIPLLYSMKKGYDVAIGSRLLPKSEVIGRPIKREILSRGYNLLIKLFFGVLFSDAQCGFKGITRKIAKNLIPQITDNAWFFDSELLIVAEKLGYKIFEVPVIWVDNPGSTVRVLKTVSGDLKGLLRLYIDRPWRKK</sequence>
<evidence type="ECO:0000256" key="4">
    <source>
        <dbReference type="ARBA" id="ARBA00012583"/>
    </source>
</evidence>
<evidence type="ECO:0000256" key="3">
    <source>
        <dbReference type="ARBA" id="ARBA00006739"/>
    </source>
</evidence>
<dbReference type="Proteomes" id="UP000183120">
    <property type="component" value="Unassembled WGS sequence"/>
</dbReference>
<comment type="subcellular location">
    <subcellularLocation>
        <location evidence="1">Endoplasmic reticulum membrane</location>
        <topology evidence="1">Single-pass membrane protein</topology>
    </subcellularLocation>
</comment>
<dbReference type="Pfam" id="PF00535">
    <property type="entry name" value="Glycos_transf_2"/>
    <property type="match status" value="1"/>
</dbReference>
<dbReference type="CDD" id="cd04188">
    <property type="entry name" value="DPG_synthase"/>
    <property type="match status" value="1"/>
</dbReference>
<evidence type="ECO:0000259" key="13">
    <source>
        <dbReference type="Pfam" id="PF00535"/>
    </source>
</evidence>
<feature type="domain" description="Glycosyltransferase 2-like" evidence="13">
    <location>
        <begin position="10"/>
        <end position="176"/>
    </location>
</feature>
<keyword evidence="9" id="KW-0735">Signal-anchor</keyword>
<comment type="caution">
    <text evidence="14">The sequence shown here is derived from an EMBL/GenBank/DDBJ whole genome shotgun (WGS) entry which is preliminary data.</text>
</comment>
<comment type="pathway">
    <text evidence="2">Protein modification; protein glycosylation.</text>
</comment>
<keyword evidence="7" id="KW-0812">Transmembrane</keyword>
<keyword evidence="10" id="KW-1133">Transmembrane helix</keyword>
<proteinExistence type="inferred from homology"/>
<gene>
    <name evidence="14" type="ORF">AUJ73_02885</name>
</gene>
<keyword evidence="8" id="KW-0256">Endoplasmic reticulum</keyword>
<dbReference type="PANTHER" id="PTHR10859">
    <property type="entry name" value="GLYCOSYL TRANSFERASE"/>
    <property type="match status" value="1"/>
</dbReference>
<accession>A0A1J4TTK3</accession>
<evidence type="ECO:0000256" key="7">
    <source>
        <dbReference type="ARBA" id="ARBA00022692"/>
    </source>
</evidence>
<dbReference type="GO" id="GO:0006487">
    <property type="term" value="P:protein N-linked glycosylation"/>
    <property type="evidence" value="ECO:0007669"/>
    <property type="project" value="TreeGrafter"/>
</dbReference>
<evidence type="ECO:0000256" key="12">
    <source>
        <dbReference type="ARBA" id="ARBA00045097"/>
    </source>
</evidence>
<dbReference type="AlphaFoldDB" id="A0A1J4TTK3"/>
<dbReference type="EC" id="2.4.1.117" evidence="4"/>
<evidence type="ECO:0000256" key="1">
    <source>
        <dbReference type="ARBA" id="ARBA00004389"/>
    </source>
</evidence>
<keyword evidence="6" id="KW-0808">Transferase</keyword>
<evidence type="ECO:0000256" key="2">
    <source>
        <dbReference type="ARBA" id="ARBA00004922"/>
    </source>
</evidence>
<dbReference type="InterPro" id="IPR001173">
    <property type="entry name" value="Glyco_trans_2-like"/>
</dbReference>
<dbReference type="InterPro" id="IPR035518">
    <property type="entry name" value="DPG_synthase"/>
</dbReference>